<dbReference type="RefSeq" id="WP_155477002.1">
    <property type="nucleotide sequence ID" value="NZ_WNKU01000016.1"/>
</dbReference>
<proteinExistence type="predicted"/>
<accession>A0A6I3SMF0</accession>
<keyword evidence="1" id="KW-0812">Transmembrane</keyword>
<feature type="transmembrane region" description="Helical" evidence="1">
    <location>
        <begin position="12"/>
        <end position="31"/>
    </location>
</feature>
<keyword evidence="3" id="KW-1185">Reference proteome</keyword>
<protein>
    <submittedName>
        <fullName evidence="2">Uncharacterized protein</fullName>
    </submittedName>
</protein>
<reference evidence="2 3" key="1">
    <citation type="submission" date="2019-11" db="EMBL/GenBank/DDBJ databases">
        <title>Whole-genome sequence of a the green, strictly anaerobic photosynthetic bacterium Heliobacillus mobilis DSM 6151.</title>
        <authorList>
            <person name="Kyndt J.A."/>
            <person name="Meyer T.E."/>
        </authorList>
    </citation>
    <scope>NUCLEOTIDE SEQUENCE [LARGE SCALE GENOMIC DNA]</scope>
    <source>
        <strain evidence="2 3">DSM 6151</strain>
    </source>
</reference>
<dbReference type="EMBL" id="WNKU01000016">
    <property type="protein sequence ID" value="MTV49905.1"/>
    <property type="molecule type" value="Genomic_DNA"/>
</dbReference>
<keyword evidence="1" id="KW-0472">Membrane</keyword>
<gene>
    <name evidence="2" type="ORF">GJ688_13070</name>
</gene>
<comment type="caution">
    <text evidence="2">The sequence shown here is derived from an EMBL/GenBank/DDBJ whole genome shotgun (WGS) entry which is preliminary data.</text>
</comment>
<keyword evidence="1" id="KW-1133">Transmembrane helix</keyword>
<sequence length="177" mass="19405">MGEWPSGPMKYASTWGMVFVFLLGGSLLGGCSKGSAPQQQNVKEIGSVDVKPAETDKLQAQEVYQVGPFELTMGSSDVKNKKTMFELRNKTGDAVPNVVLRVTSPDQSALFGTKDQTIQLSEDKKVANIGNVGPKKDRILEVDNVPKDQFEIYMVYGKDKQQVRLYPQESNGQATGK</sequence>
<name>A0A6I3SMF0_HELMO</name>
<dbReference type="OrthoDB" id="2085654at2"/>
<dbReference type="Proteomes" id="UP000430670">
    <property type="component" value="Unassembled WGS sequence"/>
</dbReference>
<evidence type="ECO:0000313" key="2">
    <source>
        <dbReference type="EMBL" id="MTV49905.1"/>
    </source>
</evidence>
<organism evidence="2 3">
    <name type="scientific">Heliobacterium mobile</name>
    <name type="common">Heliobacillus mobilis</name>
    <dbReference type="NCBI Taxonomy" id="28064"/>
    <lineage>
        <taxon>Bacteria</taxon>
        <taxon>Bacillati</taxon>
        <taxon>Bacillota</taxon>
        <taxon>Clostridia</taxon>
        <taxon>Eubacteriales</taxon>
        <taxon>Heliobacteriaceae</taxon>
        <taxon>Heliobacterium</taxon>
    </lineage>
</organism>
<evidence type="ECO:0000256" key="1">
    <source>
        <dbReference type="SAM" id="Phobius"/>
    </source>
</evidence>
<evidence type="ECO:0000313" key="3">
    <source>
        <dbReference type="Proteomes" id="UP000430670"/>
    </source>
</evidence>
<dbReference type="AlphaFoldDB" id="A0A6I3SMF0"/>